<reference evidence="11" key="1">
    <citation type="submission" date="2017-01" db="EMBL/GenBank/DDBJ databases">
        <authorList>
            <person name="Assis F.L."/>
            <person name="Abrahao J.S."/>
            <person name="Silva L."/>
            <person name="Khalil J.B."/>
            <person name="Rodrigues R."/>
            <person name="Silva L.S."/>
            <person name="Arantes T."/>
            <person name="Boratto P."/>
            <person name="Andrade M."/>
            <person name="Kroon E.G."/>
            <person name="Ribeiro B."/>
            <person name="Bergier I."/>
            <person name="Seligmann H."/>
            <person name="Ghigo E."/>
            <person name="Colson P."/>
            <person name="Levasseur A."/>
            <person name="Raoult D."/>
            <person name="Scola B.L."/>
        </authorList>
    </citation>
    <scope>NUCLEOTIDE SEQUENCE</scope>
    <source>
        <strain evidence="11">Soda lake</strain>
    </source>
</reference>
<dbReference type="InterPro" id="IPR004835">
    <property type="entry name" value="Chitin_synth"/>
</dbReference>
<feature type="transmembrane region" description="Helical" evidence="10">
    <location>
        <begin position="720"/>
        <end position="738"/>
    </location>
</feature>
<feature type="transmembrane region" description="Helical" evidence="10">
    <location>
        <begin position="520"/>
        <end position="548"/>
    </location>
</feature>
<sequence length="797" mass="92791">MDKQNSKFAGLNTAYPGSPVRARKTIIRPSIFEVETKTNIHSESNSETRTVKELNIHDEDKSNKTVRFASEKESVVIDVDDDTVIIPPMDQGLKFSNTRNLSKKKIIKANVNTLKKLSIQENIDKDNTDNDIVVKVYDDHRPKDHYYFERTAHFGQNPKGMAAVIPFFNEENVAVQQTLNSLYNGWNYLRAGSKKWKDQDLYICLIQDGWYKSHDSMKEYLKALFPKKVNDKGIMKYWWELDDFNMSPDQQKSCIDRTYIFERKSHNVTKINPQTNLDDDKKYMKISLVIKINNRRKHNSHEWFFGKNGFADCINPEYLFFTDAFALYNNWCIYHLCRSLDKNPKLVATTGRQRLMSKQQQGSTESSFSLETILRMVQLYDFESSNVIYNGAFSLGGMLPVIPGPCGMYRATNLRDDKVRDYYFSTVNEDPDKTGMVLGNLRIAEDRILTYAAVVKSEINGAYMEFNPMSIFYFEAETELDSLIFQRRRWINGSVAGYLYLLFFNFKHFKDWKANPFKKFYIWLLLMSQLLTYLLVGIAPSLTLRILYHGIKYFLEYYDVSLSFDIVILGIIFWAIYMIHIVIHHAKSKFNYLIMYILLALSFITSALSITTLLHYAFVAEKMNFFDIIVSKNVVLYLALYVFFGPFVVSLLLSGKGHSFLFMIKSFVSYYMFLPMLIAWFGSYSYARLWDLSWGNRPASEMDSVSANTKEKMIKKFKITNRKLLFFLVVINIALFMVPLEGQLIIMCTFFVLAAFQLTLSIIFCLLKLFYKFQFMLKKCGICCKGCCKKTKIADNV</sequence>
<dbReference type="InterPro" id="IPR029044">
    <property type="entry name" value="Nucleotide-diphossugar_trans"/>
</dbReference>
<dbReference type="GO" id="GO:0071555">
    <property type="term" value="P:cell wall organization"/>
    <property type="evidence" value="ECO:0007669"/>
    <property type="project" value="UniProtKB-KW"/>
</dbReference>
<proteinExistence type="predicted"/>
<evidence type="ECO:0000256" key="10">
    <source>
        <dbReference type="SAM" id="Phobius"/>
    </source>
</evidence>
<evidence type="ECO:0000256" key="6">
    <source>
        <dbReference type="ARBA" id="ARBA00022692"/>
    </source>
</evidence>
<evidence type="ECO:0000256" key="2">
    <source>
        <dbReference type="ARBA" id="ARBA00012543"/>
    </source>
</evidence>
<dbReference type="RefSeq" id="YP_010781543.1">
    <property type="nucleotide sequence ID" value="NC_075039.1"/>
</dbReference>
<dbReference type="Pfam" id="PF01644">
    <property type="entry name" value="Chitin_synth_1"/>
    <property type="match status" value="1"/>
</dbReference>
<dbReference type="SUPFAM" id="SSF53448">
    <property type="entry name" value="Nucleotide-diphospho-sugar transferases"/>
    <property type="match status" value="1"/>
</dbReference>
<name>A0A6N1NKZ0_9VIRU</name>
<feature type="transmembrane region" description="Helical" evidence="10">
    <location>
        <begin position="667"/>
        <end position="687"/>
    </location>
</feature>
<keyword evidence="7 10" id="KW-1133">Transmembrane helix</keyword>
<feature type="transmembrane region" description="Helical" evidence="10">
    <location>
        <begin position="560"/>
        <end position="581"/>
    </location>
</feature>
<protein>
    <recommendedName>
        <fullName evidence="2">chitin synthase</fullName>
        <ecNumber evidence="2">2.4.1.16</ecNumber>
    </recommendedName>
</protein>
<evidence type="ECO:0000256" key="7">
    <source>
        <dbReference type="ARBA" id="ARBA00022989"/>
    </source>
</evidence>
<evidence type="ECO:0000256" key="1">
    <source>
        <dbReference type="ARBA" id="ARBA00004651"/>
    </source>
</evidence>
<dbReference type="KEGG" id="vg:80518307"/>
<dbReference type="GO" id="GO:0006031">
    <property type="term" value="P:chitin biosynthetic process"/>
    <property type="evidence" value="ECO:0007669"/>
    <property type="project" value="TreeGrafter"/>
</dbReference>
<keyword evidence="6 10" id="KW-0812">Transmembrane</keyword>
<evidence type="ECO:0000256" key="4">
    <source>
        <dbReference type="ARBA" id="ARBA00022676"/>
    </source>
</evidence>
<dbReference type="GO" id="GO:0005886">
    <property type="term" value="C:plasma membrane"/>
    <property type="evidence" value="ECO:0007669"/>
    <property type="project" value="UniProtKB-SubCell"/>
</dbReference>
<evidence type="ECO:0000256" key="5">
    <source>
        <dbReference type="ARBA" id="ARBA00022679"/>
    </source>
</evidence>
<keyword evidence="5" id="KW-0808">Transferase</keyword>
<keyword evidence="4" id="KW-0328">Glycosyltransferase</keyword>
<dbReference type="EC" id="2.4.1.16" evidence="2"/>
<dbReference type="EMBL" id="KY523104">
    <property type="protein sequence ID" value="QKU34890.1"/>
    <property type="molecule type" value="Genomic_DNA"/>
</dbReference>
<dbReference type="GO" id="GO:0004100">
    <property type="term" value="F:chitin synthase activity"/>
    <property type="evidence" value="ECO:0007669"/>
    <property type="project" value="UniProtKB-EC"/>
</dbReference>
<dbReference type="GeneID" id="80518307"/>
<keyword evidence="8 10" id="KW-0472">Membrane</keyword>
<feature type="transmembrane region" description="Helical" evidence="10">
    <location>
        <begin position="634"/>
        <end position="655"/>
    </location>
</feature>
<feature type="transmembrane region" description="Helical" evidence="10">
    <location>
        <begin position="593"/>
        <end position="614"/>
    </location>
</feature>
<dbReference type="PANTHER" id="PTHR22914">
    <property type="entry name" value="CHITIN SYNTHASE"/>
    <property type="match status" value="1"/>
</dbReference>
<evidence type="ECO:0000256" key="3">
    <source>
        <dbReference type="ARBA" id="ARBA00022475"/>
    </source>
</evidence>
<organism evidence="11">
    <name type="scientific">Tupanvirus soda lake</name>
    <dbReference type="NCBI Taxonomy" id="2126985"/>
    <lineage>
        <taxon>Viruses</taxon>
        <taxon>Varidnaviria</taxon>
        <taxon>Bamfordvirae</taxon>
        <taxon>Nucleocytoviricota</taxon>
        <taxon>Megaviricetes</taxon>
        <taxon>Imitervirales</taxon>
        <taxon>Mimiviridae</taxon>
        <taxon>Megamimivirinae</taxon>
        <taxon>Tupanvirus</taxon>
        <taxon>Tupanvirus salinum</taxon>
    </lineage>
</organism>
<evidence type="ECO:0000313" key="11">
    <source>
        <dbReference type="EMBL" id="QKU34890.1"/>
    </source>
</evidence>
<reference evidence="11" key="2">
    <citation type="journal article" date="2018" name="Nat. Commun.">
        <title>Tailed giant Tupanvirus possesses the most complete translational apparatus of the known virosphere.</title>
        <authorList>
            <person name="Abrahao J."/>
            <person name="Silva L."/>
            <person name="Silva L.S."/>
            <person name="Khalil J.Y.B."/>
            <person name="Rodrigues R."/>
            <person name="Arantes T."/>
            <person name="Assis F."/>
            <person name="Boratto P."/>
            <person name="Andrade M."/>
            <person name="Kroon E.G."/>
            <person name="Ribeiro B."/>
            <person name="Bergier I."/>
            <person name="Seligmann H."/>
            <person name="Ghigo E."/>
            <person name="Colson P."/>
            <person name="Levasseur A."/>
            <person name="Kroemer G."/>
            <person name="Raoult D."/>
            <person name="La Scola B."/>
        </authorList>
    </citation>
    <scope>NUCLEOTIDE SEQUENCE [LARGE SCALE GENOMIC DNA]</scope>
    <source>
        <strain evidence="11">Soda lake</strain>
    </source>
</reference>
<accession>A0A6N1NKZ0</accession>
<feature type="transmembrane region" description="Helical" evidence="10">
    <location>
        <begin position="744"/>
        <end position="771"/>
    </location>
</feature>
<dbReference type="PANTHER" id="PTHR22914:SF9">
    <property type="entry name" value="CHITIN SYNTHASE 1"/>
    <property type="match status" value="1"/>
</dbReference>
<keyword evidence="9" id="KW-0961">Cell wall biogenesis/degradation</keyword>
<evidence type="ECO:0000256" key="8">
    <source>
        <dbReference type="ARBA" id="ARBA00023136"/>
    </source>
</evidence>
<keyword evidence="3" id="KW-1003">Cell membrane</keyword>
<evidence type="ECO:0000256" key="9">
    <source>
        <dbReference type="ARBA" id="ARBA00023316"/>
    </source>
</evidence>
<comment type="subcellular location">
    <subcellularLocation>
        <location evidence="1">Cell membrane</location>
        <topology evidence="1">Multi-pass membrane protein</topology>
    </subcellularLocation>
</comment>